<dbReference type="PANTHER" id="PTHR47964">
    <property type="entry name" value="ATP-DEPENDENT DNA HELICASE HOMOLOG RECG, CHLOROPLASTIC"/>
    <property type="match status" value="1"/>
</dbReference>
<reference evidence="10 11" key="1">
    <citation type="submission" date="2019-10" db="EMBL/GenBank/DDBJ databases">
        <authorList>
            <person name="Wang R."/>
        </authorList>
    </citation>
    <scope>NUCLEOTIDE SEQUENCE [LARGE SCALE GENOMIC DNA]</scope>
    <source>
        <strain evidence="10 11">ATCC 19377</strain>
    </source>
</reference>
<proteinExistence type="predicted"/>
<dbReference type="EMBL" id="CP045571">
    <property type="protein sequence ID" value="QFX96057.1"/>
    <property type="molecule type" value="Genomic_DNA"/>
</dbReference>
<dbReference type="InterPro" id="IPR012340">
    <property type="entry name" value="NA-bd_OB-fold"/>
</dbReference>
<organism evidence="10 11">
    <name type="scientific">Acidithiobacillus thiooxidans ATCC 19377</name>
    <dbReference type="NCBI Taxonomy" id="637390"/>
    <lineage>
        <taxon>Bacteria</taxon>
        <taxon>Pseudomonadati</taxon>
        <taxon>Pseudomonadota</taxon>
        <taxon>Acidithiobacillia</taxon>
        <taxon>Acidithiobacillales</taxon>
        <taxon>Acidithiobacillaceae</taxon>
        <taxon>Acidithiobacillus</taxon>
    </lineage>
</organism>
<evidence type="ECO:0000256" key="2">
    <source>
        <dbReference type="ARBA" id="ARBA00022763"/>
    </source>
</evidence>
<gene>
    <name evidence="10" type="primary">recG</name>
    <name evidence="10" type="ORF">GCD22_01770</name>
</gene>
<evidence type="ECO:0000256" key="6">
    <source>
        <dbReference type="ARBA" id="ARBA00023125"/>
    </source>
</evidence>
<feature type="domain" description="Helicase ATP-binding" evidence="8">
    <location>
        <begin position="293"/>
        <end position="445"/>
    </location>
</feature>
<keyword evidence="3" id="KW-0378">Hydrolase</keyword>
<dbReference type="GO" id="GO:0006281">
    <property type="term" value="P:DNA repair"/>
    <property type="evidence" value="ECO:0007669"/>
    <property type="project" value="UniProtKB-KW"/>
</dbReference>
<dbReference type="InterPro" id="IPR001650">
    <property type="entry name" value="Helicase_C-like"/>
</dbReference>
<dbReference type="GO" id="GO:0003677">
    <property type="term" value="F:DNA binding"/>
    <property type="evidence" value="ECO:0007669"/>
    <property type="project" value="UniProtKB-KW"/>
</dbReference>
<dbReference type="InterPro" id="IPR011545">
    <property type="entry name" value="DEAD/DEAH_box_helicase_dom"/>
</dbReference>
<dbReference type="InterPro" id="IPR014001">
    <property type="entry name" value="Helicase_ATP-bd"/>
</dbReference>
<keyword evidence="6" id="KW-0238">DNA-binding</keyword>
<keyword evidence="5" id="KW-0067">ATP-binding</keyword>
<dbReference type="InterPro" id="IPR033454">
    <property type="entry name" value="RecG_wedge"/>
</dbReference>
<dbReference type="AlphaFoldDB" id="A0A5P9XPU1"/>
<evidence type="ECO:0000256" key="3">
    <source>
        <dbReference type="ARBA" id="ARBA00022801"/>
    </source>
</evidence>
<dbReference type="Pfam" id="PF00271">
    <property type="entry name" value="Helicase_C"/>
    <property type="match status" value="1"/>
</dbReference>
<keyword evidence="2" id="KW-0227">DNA damage</keyword>
<dbReference type="SUPFAM" id="SSF52540">
    <property type="entry name" value="P-loop containing nucleoside triphosphate hydrolases"/>
    <property type="match status" value="2"/>
</dbReference>
<evidence type="ECO:0000256" key="5">
    <source>
        <dbReference type="ARBA" id="ARBA00022840"/>
    </source>
</evidence>
<accession>A0A5P9XPU1</accession>
<dbReference type="Pfam" id="PF17191">
    <property type="entry name" value="RecG_wedge"/>
    <property type="match status" value="1"/>
</dbReference>
<dbReference type="CDD" id="cd04488">
    <property type="entry name" value="RecG_wedge_OBF"/>
    <property type="match status" value="1"/>
</dbReference>
<dbReference type="GO" id="GO:0016787">
    <property type="term" value="F:hydrolase activity"/>
    <property type="evidence" value="ECO:0007669"/>
    <property type="project" value="UniProtKB-KW"/>
</dbReference>
<evidence type="ECO:0000256" key="7">
    <source>
        <dbReference type="ARBA" id="ARBA00023204"/>
    </source>
</evidence>
<dbReference type="Gene3D" id="2.40.50.140">
    <property type="entry name" value="Nucleic acid-binding proteins"/>
    <property type="match status" value="1"/>
</dbReference>
<dbReference type="SMART" id="SM00490">
    <property type="entry name" value="HELICc"/>
    <property type="match status" value="1"/>
</dbReference>
<dbReference type="Pfam" id="PF00270">
    <property type="entry name" value="DEAD"/>
    <property type="match status" value="1"/>
</dbReference>
<dbReference type="PROSITE" id="PS51194">
    <property type="entry name" value="HELICASE_CTER"/>
    <property type="match status" value="1"/>
</dbReference>
<protein>
    <submittedName>
        <fullName evidence="10">ATP-dependent DNA helicase RecG</fullName>
    </submittedName>
</protein>
<dbReference type="PROSITE" id="PS51192">
    <property type="entry name" value="HELICASE_ATP_BIND_1"/>
    <property type="match status" value="1"/>
</dbReference>
<name>A0A5P9XPU1_ACITH</name>
<evidence type="ECO:0000313" key="10">
    <source>
        <dbReference type="EMBL" id="QFX96057.1"/>
    </source>
</evidence>
<keyword evidence="7" id="KW-0234">DNA repair</keyword>
<dbReference type="KEGG" id="atx:GCD22_01770"/>
<feature type="domain" description="Helicase C-terminal" evidence="9">
    <location>
        <begin position="611"/>
        <end position="765"/>
    </location>
</feature>
<dbReference type="InterPro" id="IPR027417">
    <property type="entry name" value="P-loop_NTPase"/>
</dbReference>
<dbReference type="RefSeq" id="WP_170286718.1">
    <property type="nucleotide sequence ID" value="NZ_CP045571.1"/>
</dbReference>
<dbReference type="GO" id="GO:0005524">
    <property type="term" value="F:ATP binding"/>
    <property type="evidence" value="ECO:0007669"/>
    <property type="project" value="UniProtKB-KW"/>
</dbReference>
<keyword evidence="4 10" id="KW-0347">Helicase</keyword>
<dbReference type="PANTHER" id="PTHR47964:SF1">
    <property type="entry name" value="ATP-DEPENDENT DNA HELICASE HOMOLOG RECG, CHLOROPLASTIC"/>
    <property type="match status" value="1"/>
</dbReference>
<evidence type="ECO:0000256" key="4">
    <source>
        <dbReference type="ARBA" id="ARBA00022806"/>
    </source>
</evidence>
<dbReference type="Gene3D" id="3.40.50.300">
    <property type="entry name" value="P-loop containing nucleotide triphosphate hydrolases"/>
    <property type="match status" value="2"/>
</dbReference>
<evidence type="ECO:0000256" key="1">
    <source>
        <dbReference type="ARBA" id="ARBA00022741"/>
    </source>
</evidence>
<dbReference type="SUPFAM" id="SSF50249">
    <property type="entry name" value="Nucleic acid-binding proteins"/>
    <property type="match status" value="1"/>
</dbReference>
<dbReference type="InterPro" id="IPR047112">
    <property type="entry name" value="RecG/Mfd"/>
</dbReference>
<evidence type="ECO:0000259" key="9">
    <source>
        <dbReference type="PROSITE" id="PS51194"/>
    </source>
</evidence>
<dbReference type="GO" id="GO:0003678">
    <property type="term" value="F:DNA helicase activity"/>
    <property type="evidence" value="ECO:0007669"/>
    <property type="project" value="TreeGrafter"/>
</dbReference>
<dbReference type="Proteomes" id="UP000363590">
    <property type="component" value="Chromosome"/>
</dbReference>
<evidence type="ECO:0000259" key="8">
    <source>
        <dbReference type="PROSITE" id="PS51192"/>
    </source>
</evidence>
<dbReference type="GeneID" id="60696105"/>
<evidence type="ECO:0000313" key="11">
    <source>
        <dbReference type="Proteomes" id="UP000363590"/>
    </source>
</evidence>
<keyword evidence="1" id="KW-0547">Nucleotide-binding</keyword>
<dbReference type="SMART" id="SM00487">
    <property type="entry name" value="DEXDc"/>
    <property type="match status" value="1"/>
</dbReference>
<sequence length="807" mass="90319">MLSEKQVQKIPINGSFSGLFQAGTTSYSVNGLAVSDHPLQKRNDQWRDSLLRAVFTLPMRYADRRTLWNIPEFEEDTKVYVKGTVISKRTVHSKKGPFLDVRLKDTLGHEFQILWFNFRAYQEKILQTGNQHIFAGKPKRKNALWTLFNPEVLSAADMGSIQPIYRKEGKEHSEQVKKRIRLLIKESATFIPALFPAYLNQVLQLLDLPALETALRDTHWPSDLESAYLAHNSLKVAEMLWHMETMTQHPASRVTAIRPVLQFSQAQQQRLLEALPFPLSASQQKAWAGIQQCLSQPRAQDLLILGGVGSGKSALAFLAALAQATAATGPNQVLLIAPTVILASQLYENLLGIAATLGLGVGLYGRDKYASDTLTHTRLWVGTHGLLTTVNNWDDIGLVVMDEEHRFGKEIKNLPAHVHRILMSATPIPNTLAQQRFGAMQLFRIRNDHHQRSVHSTVLPRNAPQAAMEQVQKTLLRQRKAIVVYAAVQERESLTLPEQFYFLHPQLPGDQAIRIEARHIHPDLDPQQPIETGKLARVLLPYSENLARQNPQVIERFYRLNKTFSAKKILEGADQLELIEQDLLLYDKDQPDRFFLAPISWLRKGKNGALSTKAILSACQQEALPAMPVLRGAQLLQGKSLESSRTFWEQKFPGKTAFLHGQMTDSEKAAALEGFRSGQTPLLIASNIVEVGIDVPGAETVVVADADRMGVASLVQIRGRVGRHGEPGYCFFLGSARDRDAMQRLEKIAREENDEHLAIQDFLERGFGSAGQAQSGNAARLFRLPRDARLFLKVAQIRASVNNATQA</sequence>